<name>A0A8T5YNU3_ECOLX</name>
<organism evidence="1 2">
    <name type="scientific">Escherichia coli</name>
    <dbReference type="NCBI Taxonomy" id="562"/>
    <lineage>
        <taxon>Bacteria</taxon>
        <taxon>Pseudomonadati</taxon>
        <taxon>Pseudomonadota</taxon>
        <taxon>Gammaproteobacteria</taxon>
        <taxon>Enterobacterales</taxon>
        <taxon>Enterobacteriaceae</taxon>
        <taxon>Escherichia</taxon>
    </lineage>
</organism>
<dbReference type="EMBL" id="WTML01000350">
    <property type="protein sequence ID" value="MWL00960.1"/>
    <property type="molecule type" value="Genomic_DNA"/>
</dbReference>
<dbReference type="Gene3D" id="1.10.1530.10">
    <property type="match status" value="1"/>
</dbReference>
<reference evidence="1 2" key="1">
    <citation type="submission" date="2019-12" db="EMBL/GenBank/DDBJ databases">
        <title>Enteriobacteria Tanzani isolates_10432.</title>
        <authorList>
            <person name="Subbiah M."/>
            <person name="Call D."/>
        </authorList>
    </citation>
    <scope>NUCLEOTIDE SEQUENCE [LARGE SCALE GENOMIC DNA]</scope>
    <source>
        <strain evidence="1 2">10432wG8</strain>
    </source>
</reference>
<dbReference type="InterPro" id="IPR043144">
    <property type="entry name" value="Mal/L-sulf/L-lact_DH-like_ah"/>
</dbReference>
<sequence>DAKLQRIRDYVTSAERADENQAIRLPGHEFTTLLAENRRNGITVDDSVWAKIQAL</sequence>
<protein>
    <submittedName>
        <fullName evidence="1">2,3-diketo-L-gulonate reductase</fullName>
        <ecNumber evidence="1">1.1.1.130</ecNumber>
    </submittedName>
</protein>
<evidence type="ECO:0000313" key="1">
    <source>
        <dbReference type="EMBL" id="MWL00960.1"/>
    </source>
</evidence>
<dbReference type="EC" id="1.1.1.130" evidence="1"/>
<keyword evidence="1" id="KW-0560">Oxidoreductase</keyword>
<dbReference type="InterPro" id="IPR036111">
    <property type="entry name" value="Mal/L-sulfo/L-lacto_DH-like_sf"/>
</dbReference>
<feature type="non-terminal residue" evidence="1">
    <location>
        <position position="1"/>
    </location>
</feature>
<evidence type="ECO:0000313" key="2">
    <source>
        <dbReference type="Proteomes" id="UP000462271"/>
    </source>
</evidence>
<accession>A0A8T5YNU3</accession>
<dbReference type="SUPFAM" id="SSF89733">
    <property type="entry name" value="L-sulfolactate dehydrogenase-like"/>
    <property type="match status" value="1"/>
</dbReference>
<dbReference type="GO" id="GO:0047559">
    <property type="term" value="F:3-dehydro-L-gulonate 2-dehydrogenase activity"/>
    <property type="evidence" value="ECO:0007669"/>
    <property type="project" value="UniProtKB-EC"/>
</dbReference>
<dbReference type="AlphaFoldDB" id="A0A8T5YNU3"/>
<dbReference type="Proteomes" id="UP000462271">
    <property type="component" value="Unassembled WGS sequence"/>
</dbReference>
<comment type="caution">
    <text evidence="1">The sequence shown here is derived from an EMBL/GenBank/DDBJ whole genome shotgun (WGS) entry which is preliminary data.</text>
</comment>
<gene>
    <name evidence="1" type="ORF">GQM21_28230</name>
</gene>
<proteinExistence type="predicted"/>